<dbReference type="PANTHER" id="PTHR46017:SF1">
    <property type="entry name" value="ALPHA-MANNOSIDASE 2C1"/>
    <property type="match status" value="1"/>
</dbReference>
<name>A0ABR7HDV5_9FIRM</name>
<keyword evidence="4" id="KW-0326">Glycosidase</keyword>
<dbReference type="SUPFAM" id="SSF74650">
    <property type="entry name" value="Galactose mutarotase-like"/>
    <property type="match status" value="1"/>
</dbReference>
<evidence type="ECO:0000256" key="4">
    <source>
        <dbReference type="ARBA" id="ARBA00023295"/>
    </source>
</evidence>
<dbReference type="CDD" id="cd10789">
    <property type="entry name" value="GH38N_AMII_ER_cytosolic"/>
    <property type="match status" value="1"/>
</dbReference>
<dbReference type="EMBL" id="JACOPB010000018">
    <property type="protein sequence ID" value="MBC5711388.1"/>
    <property type="molecule type" value="Genomic_DNA"/>
</dbReference>
<dbReference type="InterPro" id="IPR037094">
    <property type="entry name" value="Glyco_hydro_38_cen_sf"/>
</dbReference>
<feature type="domain" description="Glycoside hydrolase family 38 central" evidence="5">
    <location>
        <begin position="416"/>
        <end position="493"/>
    </location>
</feature>
<evidence type="ECO:0000313" key="6">
    <source>
        <dbReference type="EMBL" id="MBC5711388.1"/>
    </source>
</evidence>
<dbReference type="SUPFAM" id="SSF88688">
    <property type="entry name" value="Families 57/38 glycoside transferase middle domain"/>
    <property type="match status" value="1"/>
</dbReference>
<evidence type="ECO:0000256" key="2">
    <source>
        <dbReference type="ARBA" id="ARBA00022723"/>
    </source>
</evidence>
<evidence type="ECO:0000256" key="1">
    <source>
        <dbReference type="ARBA" id="ARBA00009792"/>
    </source>
</evidence>
<dbReference type="PANTHER" id="PTHR46017">
    <property type="entry name" value="ALPHA-MANNOSIDASE 2C1"/>
    <property type="match status" value="1"/>
</dbReference>
<dbReference type="Gene3D" id="2.70.98.30">
    <property type="entry name" value="Golgi alpha-mannosidase II, domain 4"/>
    <property type="match status" value="1"/>
</dbReference>
<sequence>MNPQFIFFLNGKINQGIDVNHNQILIDERCGTEYQLDFCAYGGMNQHLFDFRLEFFENLKLIGELKTDIDMAAKCADMLEEHDSDKIYIMKCLQMVIDQVPLYLSGTEEFLQRVKSADQLLKLKIYEQKRFISDVTATCIGHTHIDVGWLWTVEQTREKVLRSFSTVLKLMRHYPQYIFMASQPQLYQFVKEEAPELYEEIRERVKEGRWEAEGSTWVEPDCNLISGESMVRQILYGKQFFRTEFGVECKILWLPDVFGYSAAMPQILKKAEIDYFLTSKISWNQYNKLPFDAFSWKGIDGTEILSYFLTTRNPSYSEGDFYTTYNGDILPEAIEGGWRRFQQKEVTNEILIAYGYGDGGGGVTAEMLENQERLSQSLPGCPRVQTGTARGFFERLERAASQKTDFPCWEGELYLENHQGTYTSMALMKQLNRRCEFGMLESESLCVISERPEMYETAMHFQKDWQVVLLNQFHDILPGTCIKEVYDSAIPQMEAVRKRCDEYAIQTVKYICSDIAADRDALLIFNMLPFIREGYLKFEGLDQYQNGLYYLCDNDENRYDAIIENGVLSAWVGQIPSKGWKAFYLEIQDKKIDGTSLKADERILENQYFYIELLQDGTFARIYDKRCSRDLLKPGEYGNVLEVYEDIPEKWDTWNIEAYADRKRYKVDREANITFMENNGITAAVKINKCFHHSQFEQVIRIYRDSGRIDIENHIMWNEQGMLLKAVFPFDINTDFCTGDIQFGSIRRPTHNNTSWQQAKYEMCIHKWVDVSERGYGISVLNDCKYGCDVKHGKIRLTLLKAGRAPYPGIDQGEHRFIYSLYPHMGTWEEADTVKEAYGLNLPMRAVYVKKQAGSLPPIYSFASCSAENVIIETLKPSEDNSGIVMRIYESSNKRTDCIIKLAKTYSKIVKCNLLEREQAVIATFSDKIAMTVRPFELITIKLLE</sequence>
<keyword evidence="7" id="KW-1185">Reference proteome</keyword>
<dbReference type="InterPro" id="IPR011682">
    <property type="entry name" value="Glyco_hydro_38_C"/>
</dbReference>
<dbReference type="InterPro" id="IPR028995">
    <property type="entry name" value="Glyco_hydro_57/38_cen_sf"/>
</dbReference>
<keyword evidence="3" id="KW-0378">Hydrolase</keyword>
<dbReference type="Pfam" id="PF07748">
    <property type="entry name" value="Glyco_hydro_38C"/>
    <property type="match status" value="1"/>
</dbReference>
<dbReference type="InterPro" id="IPR015341">
    <property type="entry name" value="Glyco_hydro_38_cen"/>
</dbReference>
<dbReference type="SMART" id="SM00872">
    <property type="entry name" value="Alpha-mann_mid"/>
    <property type="match status" value="1"/>
</dbReference>
<gene>
    <name evidence="6" type="ORF">H8S75_25975</name>
</gene>
<dbReference type="InterPro" id="IPR011330">
    <property type="entry name" value="Glyco_hydro/deAcase_b/a-brl"/>
</dbReference>
<accession>A0ABR7HDV5</accession>
<organism evidence="6 7">
    <name type="scientific">Hungatella hominis</name>
    <dbReference type="NCBI Taxonomy" id="2763050"/>
    <lineage>
        <taxon>Bacteria</taxon>
        <taxon>Bacillati</taxon>
        <taxon>Bacillota</taxon>
        <taxon>Clostridia</taxon>
        <taxon>Lachnospirales</taxon>
        <taxon>Lachnospiraceae</taxon>
        <taxon>Hungatella</taxon>
    </lineage>
</organism>
<dbReference type="Gene3D" id="2.60.40.2220">
    <property type="match status" value="1"/>
</dbReference>
<dbReference type="Pfam" id="PF01074">
    <property type="entry name" value="Glyco_hydro_38N"/>
    <property type="match status" value="1"/>
</dbReference>
<evidence type="ECO:0000259" key="5">
    <source>
        <dbReference type="SMART" id="SM00872"/>
    </source>
</evidence>
<dbReference type="InterPro" id="IPR041147">
    <property type="entry name" value="GH38_C"/>
</dbReference>
<proteinExistence type="inferred from homology"/>
<evidence type="ECO:0000313" key="7">
    <source>
        <dbReference type="Proteomes" id="UP000634672"/>
    </source>
</evidence>
<dbReference type="Proteomes" id="UP000634672">
    <property type="component" value="Unassembled WGS sequence"/>
</dbReference>
<protein>
    <submittedName>
        <fullName evidence="6">Alpha-mannosidase</fullName>
    </submittedName>
</protein>
<dbReference type="RefSeq" id="WP_187024008.1">
    <property type="nucleotide sequence ID" value="NZ_JACOPB010000018.1"/>
</dbReference>
<dbReference type="InterPro" id="IPR000602">
    <property type="entry name" value="Glyco_hydro_38_N"/>
</dbReference>
<keyword evidence="2" id="KW-0479">Metal-binding</keyword>
<dbReference type="InterPro" id="IPR011013">
    <property type="entry name" value="Gal_mutarotase_sf_dom"/>
</dbReference>
<dbReference type="Pfam" id="PF17677">
    <property type="entry name" value="Glyco_hydro38C2"/>
    <property type="match status" value="1"/>
</dbReference>
<evidence type="ECO:0000256" key="3">
    <source>
        <dbReference type="ARBA" id="ARBA00022801"/>
    </source>
</evidence>
<comment type="similarity">
    <text evidence="1">Belongs to the glycosyl hydrolase 38 family.</text>
</comment>
<dbReference type="Gene3D" id="1.20.1270.50">
    <property type="entry name" value="Glycoside hydrolase family 38, central domain"/>
    <property type="match status" value="1"/>
</dbReference>
<dbReference type="Pfam" id="PF09261">
    <property type="entry name" value="Alpha-mann_mid"/>
    <property type="match status" value="1"/>
</dbReference>
<reference evidence="6 7" key="1">
    <citation type="submission" date="2020-08" db="EMBL/GenBank/DDBJ databases">
        <title>Genome public.</title>
        <authorList>
            <person name="Liu C."/>
            <person name="Sun Q."/>
        </authorList>
    </citation>
    <scope>NUCLEOTIDE SEQUENCE [LARGE SCALE GENOMIC DNA]</scope>
    <source>
        <strain evidence="6 7">NSJ-66</strain>
    </source>
</reference>
<comment type="caution">
    <text evidence="6">The sequence shown here is derived from an EMBL/GenBank/DDBJ whole genome shotgun (WGS) entry which is preliminary data.</text>
</comment>
<dbReference type="InterPro" id="IPR027291">
    <property type="entry name" value="Glyco_hydro_38_N_sf"/>
</dbReference>
<dbReference type="SUPFAM" id="SSF88713">
    <property type="entry name" value="Glycoside hydrolase/deacetylase"/>
    <property type="match status" value="1"/>
</dbReference>
<dbReference type="Gene3D" id="3.20.110.10">
    <property type="entry name" value="Glycoside hydrolase 38, N terminal domain"/>
    <property type="match status" value="1"/>
</dbReference>